<evidence type="ECO:0000256" key="5">
    <source>
        <dbReference type="ARBA" id="ARBA00022989"/>
    </source>
</evidence>
<reference evidence="13 14" key="1">
    <citation type="submission" date="2018-08" db="EMBL/GenBank/DDBJ databases">
        <title>Thalassotalea euphylliae genome.</title>
        <authorList>
            <person name="Summers S."/>
            <person name="Rice S.A."/>
            <person name="Freckelton M.L."/>
            <person name="Nedved B.T."/>
            <person name="Hadfield M.G."/>
        </authorList>
    </citation>
    <scope>NUCLEOTIDE SEQUENCE [LARGE SCALE GENOMIC DNA]</scope>
    <source>
        <strain evidence="13 14">H1</strain>
    </source>
</reference>
<dbReference type="InterPro" id="IPR003660">
    <property type="entry name" value="HAMP_dom"/>
</dbReference>
<dbReference type="PROSITE" id="PS50111">
    <property type="entry name" value="CHEMOTAXIS_TRANSDUC_2"/>
    <property type="match status" value="1"/>
</dbReference>
<dbReference type="InterPro" id="IPR033479">
    <property type="entry name" value="dCache_1"/>
</dbReference>
<dbReference type="PANTHER" id="PTHR32089:SF119">
    <property type="entry name" value="METHYL-ACCEPTING CHEMOTAXIS PROTEIN CTPL"/>
    <property type="match status" value="1"/>
</dbReference>
<evidence type="ECO:0000256" key="1">
    <source>
        <dbReference type="ARBA" id="ARBA00004651"/>
    </source>
</evidence>
<dbReference type="InterPro" id="IPR004089">
    <property type="entry name" value="MCPsignal_dom"/>
</dbReference>
<protein>
    <submittedName>
        <fullName evidence="13">Methyl-accepting chemotaxis protein</fullName>
    </submittedName>
</protein>
<evidence type="ECO:0000256" key="7">
    <source>
        <dbReference type="ARBA" id="ARBA00023224"/>
    </source>
</evidence>
<dbReference type="GO" id="GO:0007165">
    <property type="term" value="P:signal transduction"/>
    <property type="evidence" value="ECO:0007669"/>
    <property type="project" value="UniProtKB-KW"/>
</dbReference>
<comment type="caution">
    <text evidence="13">The sequence shown here is derived from an EMBL/GenBank/DDBJ whole genome shotgun (WGS) entry which is preliminary data.</text>
</comment>
<gene>
    <name evidence="13" type="ORF">DXX93_06325</name>
</gene>
<dbReference type="EMBL" id="QUOU01000001">
    <property type="protein sequence ID" value="REL26236.1"/>
    <property type="molecule type" value="Genomic_DNA"/>
</dbReference>
<accession>A0A3E0TNU2</accession>
<evidence type="ECO:0000256" key="2">
    <source>
        <dbReference type="ARBA" id="ARBA00022475"/>
    </source>
</evidence>
<sequence length="652" mass="70688">MTISQKLISAFIATITLPLLIISALIINRIIDQAYLDFTNNNVREVKQIDYSVDLFFKEIAKNVVYLTEKAALINASQDVAIYRENPSSTNMTPLENGEQEREIFTFFEQFATSHPGISYIYFGNSEGGYVQWPQGSIGANYDPRQRPWYQAGIQGSGDAITTDAYYWEPDDAVIVSTVKTVTNNGETVGVTGMDVSLTELTQMAKKIQFGRSGYLMIIEDTGNVLVDAKYPEHNFNKINEIAGGTYQALSQQSEGQVELIIDGQTHLANIYVSPTMGWKYVSIMEKSEVLESAYDLALLIAIISLVLLVVFALLAVYLARLIAKPISRVTDGLEEIAQGGGDLTRRLDVSTSDETGQLSNSFNGFLGSIAQLVQEIKQSAQNVNESAEQTSALSLNLDTSIKQQLHALDQSATAINEMAATANEVASSCASAADSASSTKTAAESGQHLIEQAVNSVHDLGELTQKSADSIQHLDRESENITSILEVIRGIAEQTNLLALNAAIEAARAGEQGRGFAVVADEVRALSQRTHESTEEITLQLDKLRAMTQKVSADMDISVGKSQQTIAFTQEAKTSFDSITSSVDAISDMNTQIAAAAEEQQVVAEDISRNVVEIKMAADDVAVISSQAGDNSQNLNRLSADLNGLVQKFKA</sequence>
<keyword evidence="6 10" id="KW-0472">Membrane</keyword>
<dbReference type="PROSITE" id="PS50885">
    <property type="entry name" value="HAMP"/>
    <property type="match status" value="1"/>
</dbReference>
<evidence type="ECO:0000259" key="11">
    <source>
        <dbReference type="PROSITE" id="PS50111"/>
    </source>
</evidence>
<keyword evidence="7 9" id="KW-0807">Transducer</keyword>
<dbReference type="SMART" id="SM00283">
    <property type="entry name" value="MA"/>
    <property type="match status" value="1"/>
</dbReference>
<evidence type="ECO:0000259" key="12">
    <source>
        <dbReference type="PROSITE" id="PS50885"/>
    </source>
</evidence>
<evidence type="ECO:0000256" key="3">
    <source>
        <dbReference type="ARBA" id="ARBA00022500"/>
    </source>
</evidence>
<dbReference type="PANTHER" id="PTHR32089">
    <property type="entry name" value="METHYL-ACCEPTING CHEMOTAXIS PROTEIN MCPB"/>
    <property type="match status" value="1"/>
</dbReference>
<evidence type="ECO:0000256" key="9">
    <source>
        <dbReference type="PROSITE-ProRule" id="PRU00284"/>
    </source>
</evidence>
<evidence type="ECO:0000256" key="10">
    <source>
        <dbReference type="SAM" id="Phobius"/>
    </source>
</evidence>
<dbReference type="CDD" id="cd11386">
    <property type="entry name" value="MCP_signal"/>
    <property type="match status" value="1"/>
</dbReference>
<comment type="similarity">
    <text evidence="8">Belongs to the methyl-accepting chemotaxis (MCP) protein family.</text>
</comment>
<dbReference type="OrthoDB" id="6354441at2"/>
<comment type="subcellular location">
    <subcellularLocation>
        <location evidence="1">Cell membrane</location>
        <topology evidence="1">Multi-pass membrane protein</topology>
    </subcellularLocation>
</comment>
<evidence type="ECO:0000256" key="4">
    <source>
        <dbReference type="ARBA" id="ARBA00022692"/>
    </source>
</evidence>
<dbReference type="Gene3D" id="3.30.450.20">
    <property type="entry name" value="PAS domain"/>
    <property type="match status" value="2"/>
</dbReference>
<dbReference type="SUPFAM" id="SSF58104">
    <property type="entry name" value="Methyl-accepting chemotaxis protein (MCP) signaling domain"/>
    <property type="match status" value="1"/>
</dbReference>
<keyword evidence="3" id="KW-0145">Chemotaxis</keyword>
<dbReference type="SUPFAM" id="SSF103190">
    <property type="entry name" value="Sensory domain-like"/>
    <property type="match status" value="1"/>
</dbReference>
<feature type="transmembrane region" description="Helical" evidence="10">
    <location>
        <begin position="297"/>
        <end position="320"/>
    </location>
</feature>
<dbReference type="CDD" id="cd06225">
    <property type="entry name" value="HAMP"/>
    <property type="match status" value="1"/>
</dbReference>
<dbReference type="AlphaFoldDB" id="A0A3E0TNU2"/>
<keyword evidence="2" id="KW-1003">Cell membrane</keyword>
<evidence type="ECO:0000313" key="14">
    <source>
        <dbReference type="Proteomes" id="UP000256478"/>
    </source>
</evidence>
<feature type="domain" description="Methyl-accepting transducer" evidence="11">
    <location>
        <begin position="380"/>
        <end position="616"/>
    </location>
</feature>
<evidence type="ECO:0000313" key="13">
    <source>
        <dbReference type="EMBL" id="REL26236.1"/>
    </source>
</evidence>
<evidence type="ECO:0000256" key="6">
    <source>
        <dbReference type="ARBA" id="ARBA00023136"/>
    </source>
</evidence>
<dbReference type="CDD" id="cd12913">
    <property type="entry name" value="PDC1_MCP_like"/>
    <property type="match status" value="1"/>
</dbReference>
<dbReference type="InterPro" id="IPR004090">
    <property type="entry name" value="Chemotax_Me-accpt_rcpt"/>
</dbReference>
<keyword evidence="4 10" id="KW-0812">Transmembrane</keyword>
<dbReference type="Pfam" id="PF00015">
    <property type="entry name" value="MCPsignal"/>
    <property type="match status" value="1"/>
</dbReference>
<proteinExistence type="inferred from homology"/>
<organism evidence="13 14">
    <name type="scientific">Thalassotalea euphylliae</name>
    <dbReference type="NCBI Taxonomy" id="1655234"/>
    <lineage>
        <taxon>Bacteria</taxon>
        <taxon>Pseudomonadati</taxon>
        <taxon>Pseudomonadota</taxon>
        <taxon>Gammaproteobacteria</taxon>
        <taxon>Alteromonadales</taxon>
        <taxon>Colwelliaceae</taxon>
        <taxon>Thalassotalea</taxon>
    </lineage>
</organism>
<name>A0A3E0TNU2_9GAMM</name>
<keyword evidence="5 10" id="KW-1133">Transmembrane helix</keyword>
<dbReference type="Pfam" id="PF00672">
    <property type="entry name" value="HAMP"/>
    <property type="match status" value="1"/>
</dbReference>
<dbReference type="CDD" id="cd12912">
    <property type="entry name" value="PDC2_MCP_like"/>
    <property type="match status" value="1"/>
</dbReference>
<dbReference type="GO" id="GO:0005886">
    <property type="term" value="C:plasma membrane"/>
    <property type="evidence" value="ECO:0007669"/>
    <property type="project" value="UniProtKB-SubCell"/>
</dbReference>
<dbReference type="Gene3D" id="1.10.287.950">
    <property type="entry name" value="Methyl-accepting chemotaxis protein"/>
    <property type="match status" value="1"/>
</dbReference>
<feature type="transmembrane region" description="Helical" evidence="10">
    <location>
        <begin position="7"/>
        <end position="27"/>
    </location>
</feature>
<feature type="domain" description="HAMP" evidence="12">
    <location>
        <begin position="321"/>
        <end position="375"/>
    </location>
</feature>
<dbReference type="GO" id="GO:0004888">
    <property type="term" value="F:transmembrane signaling receptor activity"/>
    <property type="evidence" value="ECO:0007669"/>
    <property type="project" value="InterPro"/>
</dbReference>
<dbReference type="InterPro" id="IPR029151">
    <property type="entry name" value="Sensor-like_sf"/>
</dbReference>
<dbReference type="FunFam" id="1.10.287.950:FF:000001">
    <property type="entry name" value="Methyl-accepting chemotaxis sensory transducer"/>
    <property type="match status" value="1"/>
</dbReference>
<dbReference type="Pfam" id="PF02743">
    <property type="entry name" value="dCache_1"/>
    <property type="match status" value="1"/>
</dbReference>
<dbReference type="SMART" id="SM00304">
    <property type="entry name" value="HAMP"/>
    <property type="match status" value="1"/>
</dbReference>
<dbReference type="Proteomes" id="UP000256478">
    <property type="component" value="Unassembled WGS sequence"/>
</dbReference>
<dbReference type="GO" id="GO:0006935">
    <property type="term" value="P:chemotaxis"/>
    <property type="evidence" value="ECO:0007669"/>
    <property type="project" value="UniProtKB-KW"/>
</dbReference>
<dbReference type="RefSeq" id="WP_116007357.1">
    <property type="nucleotide sequence ID" value="NZ_QUOU01000001.1"/>
</dbReference>
<evidence type="ECO:0000256" key="8">
    <source>
        <dbReference type="ARBA" id="ARBA00029447"/>
    </source>
</evidence>
<dbReference type="PRINTS" id="PR00260">
    <property type="entry name" value="CHEMTRNSDUCR"/>
</dbReference>